<feature type="binding site" evidence="10">
    <location>
        <begin position="268"/>
        <end position="275"/>
    </location>
    <ligand>
        <name>ATP</name>
        <dbReference type="ChEBI" id="CHEBI:30616"/>
    </ligand>
</feature>
<dbReference type="InterPro" id="IPR014017">
    <property type="entry name" value="DNA_helicase_UvrD-like_C"/>
</dbReference>
<keyword evidence="3 10" id="KW-0378">Hydrolase</keyword>
<feature type="compositionally biased region" description="Basic and acidic residues" evidence="11">
    <location>
        <begin position="201"/>
        <end position="212"/>
    </location>
</feature>
<evidence type="ECO:0000256" key="8">
    <source>
        <dbReference type="ARBA" id="ARBA00034808"/>
    </source>
</evidence>
<comment type="catalytic activity">
    <reaction evidence="9">
        <text>ATP + H2O = ADP + phosphate + H(+)</text>
        <dbReference type="Rhea" id="RHEA:13065"/>
        <dbReference type="ChEBI" id="CHEBI:15377"/>
        <dbReference type="ChEBI" id="CHEBI:15378"/>
        <dbReference type="ChEBI" id="CHEBI:30616"/>
        <dbReference type="ChEBI" id="CHEBI:43474"/>
        <dbReference type="ChEBI" id="CHEBI:456216"/>
        <dbReference type="EC" id="5.6.2.4"/>
    </reaction>
</comment>
<comment type="similarity">
    <text evidence="1">Belongs to the helicase family. UvrD subfamily.</text>
</comment>
<dbReference type="SUPFAM" id="SSF52540">
    <property type="entry name" value="P-loop containing nucleoside triphosphate hydrolases"/>
    <property type="match status" value="1"/>
</dbReference>
<gene>
    <name evidence="14" type="ORF">RM844_11615</name>
</gene>
<evidence type="ECO:0000259" key="12">
    <source>
        <dbReference type="PROSITE" id="PS50965"/>
    </source>
</evidence>
<reference evidence="15" key="1">
    <citation type="submission" date="2023-07" db="EMBL/GenBank/DDBJ databases">
        <title>30 novel species of actinomycetes from the DSMZ collection.</title>
        <authorList>
            <person name="Nouioui I."/>
        </authorList>
    </citation>
    <scope>NUCLEOTIDE SEQUENCE [LARGE SCALE GENOMIC DNA]</scope>
    <source>
        <strain evidence="15">DSM 44915</strain>
    </source>
</reference>
<accession>A0ABU2JQC7</accession>
<dbReference type="EMBL" id="JAVREO010000006">
    <property type="protein sequence ID" value="MDT0266938.1"/>
    <property type="molecule type" value="Genomic_DNA"/>
</dbReference>
<evidence type="ECO:0000256" key="6">
    <source>
        <dbReference type="ARBA" id="ARBA00023235"/>
    </source>
</evidence>
<name>A0ABU2JQC7_9ACTN</name>
<dbReference type="PROSITE" id="PS51198">
    <property type="entry name" value="UVRD_HELICASE_ATP_BIND"/>
    <property type="match status" value="1"/>
</dbReference>
<keyword evidence="5 10" id="KW-0067">ATP-binding</keyword>
<feature type="domain" description="UvrD-like helicase ATP-binding" evidence="13">
    <location>
        <begin position="247"/>
        <end position="563"/>
    </location>
</feature>
<dbReference type="EC" id="5.6.2.4" evidence="8"/>
<dbReference type="Proteomes" id="UP001183410">
    <property type="component" value="Unassembled WGS sequence"/>
</dbReference>
<proteinExistence type="inferred from homology"/>
<dbReference type="InterPro" id="IPR000212">
    <property type="entry name" value="DNA_helicase_UvrD/REP"/>
</dbReference>
<comment type="caution">
    <text evidence="14">The sequence shown here is derived from an EMBL/GenBank/DDBJ whole genome shotgun (WGS) entry which is preliminary data.</text>
</comment>
<evidence type="ECO:0000313" key="15">
    <source>
        <dbReference type="Proteomes" id="UP001183410"/>
    </source>
</evidence>
<feature type="domain" description="NERD" evidence="12">
    <location>
        <begin position="37"/>
        <end position="139"/>
    </location>
</feature>
<dbReference type="InterPro" id="IPR027417">
    <property type="entry name" value="P-loop_NTPase"/>
</dbReference>
<evidence type="ECO:0000256" key="11">
    <source>
        <dbReference type="SAM" id="MobiDB-lite"/>
    </source>
</evidence>
<keyword evidence="4 10" id="KW-0347">Helicase</keyword>
<dbReference type="PANTHER" id="PTHR11070">
    <property type="entry name" value="UVRD / RECB / PCRA DNA HELICASE FAMILY MEMBER"/>
    <property type="match status" value="1"/>
</dbReference>
<evidence type="ECO:0000256" key="2">
    <source>
        <dbReference type="ARBA" id="ARBA00022741"/>
    </source>
</evidence>
<keyword evidence="6" id="KW-0413">Isomerase</keyword>
<evidence type="ECO:0000256" key="9">
    <source>
        <dbReference type="ARBA" id="ARBA00048988"/>
    </source>
</evidence>
<dbReference type="InterPro" id="IPR014016">
    <property type="entry name" value="UvrD-like_ATP-bd"/>
</dbReference>
<evidence type="ECO:0000256" key="3">
    <source>
        <dbReference type="ARBA" id="ARBA00022801"/>
    </source>
</evidence>
<evidence type="ECO:0000256" key="5">
    <source>
        <dbReference type="ARBA" id="ARBA00022840"/>
    </source>
</evidence>
<dbReference type="PANTHER" id="PTHR11070:SF45">
    <property type="entry name" value="DNA 3'-5' HELICASE"/>
    <property type="match status" value="1"/>
</dbReference>
<dbReference type="InterPro" id="IPR013986">
    <property type="entry name" value="DExx_box_DNA_helicase_dom_sf"/>
</dbReference>
<evidence type="ECO:0000256" key="10">
    <source>
        <dbReference type="PROSITE-ProRule" id="PRU00560"/>
    </source>
</evidence>
<dbReference type="Gene3D" id="1.10.10.160">
    <property type="match status" value="1"/>
</dbReference>
<evidence type="ECO:0000256" key="7">
    <source>
        <dbReference type="ARBA" id="ARBA00034617"/>
    </source>
</evidence>
<dbReference type="InterPro" id="IPR011528">
    <property type="entry name" value="NERD"/>
</dbReference>
<evidence type="ECO:0000256" key="4">
    <source>
        <dbReference type="ARBA" id="ARBA00022806"/>
    </source>
</evidence>
<keyword evidence="15" id="KW-1185">Reference proteome</keyword>
<sequence length="699" mass="76941">MAAGESAARRAQRARRQERLLREQLRAAGAEARRWEAASEGEQRVAAQLLAFTERGWRLLVDRRWPGTRAANVDMLLVGQGGVFVLDVKNWRAAPEVRGDALWAGGQPRDEHARKLARVTGVAEGALVALGLSPVAVRPLMVFAGHRLAARLGPIDLLGEAELAPYLWRRGRRLSPARVREVAERLAGVFPAYQPAVVSEPARRRAAGDRPEPPAAEPGPGLFDVAAVRDAALADALAAPIERWMTFLHPDQAALVRRDWSGPARISGAAGTGKTVVALHRAARLARHTSGRLLYVTFAKNLPRVQRAFLRAMAPEVADRVEFSSLHAWAIEYLQRAGVPVQLRGEQADTAFARAWMEVGRDSRLAEIAPGHQYWRDEIQYVIKGRGITTFEEYATVRRRRRRTALRGQDRAAVWALYEAYERRRIERGVHDFDDVLSLAWERVRAAGARDPSDRPYRAVIVDEVQDLTLVGVRLLHALAGEAPNGLLLVGDGQQAVYPGGFRLAEAGVDIRGDRAQVLRRNYRNSQEILRTAMAVVADDTFEDIDGERTPGRREVDVAYRAGEVVRVVAPSAAEHDEELLAALRALAPEALADAALLCPSMRAIGHYQRLLTRAGVPVCPLENYAGSAVPGVKLGSYRRAKGLEFKRVYLPRHDEGLAPGGDGEPSDADLEQAELARGQLFVAMTRARDTLWLGSVKE</sequence>
<dbReference type="Gene3D" id="3.40.50.300">
    <property type="entry name" value="P-loop containing nucleotide triphosphate hydrolases"/>
    <property type="match status" value="2"/>
</dbReference>
<dbReference type="Pfam" id="PF00580">
    <property type="entry name" value="UvrD-helicase"/>
    <property type="match status" value="1"/>
</dbReference>
<feature type="region of interest" description="Disordered" evidence="11">
    <location>
        <begin position="201"/>
        <end position="220"/>
    </location>
</feature>
<keyword evidence="2 10" id="KW-0547">Nucleotide-binding</keyword>
<dbReference type="Pfam" id="PF13361">
    <property type="entry name" value="UvrD_C"/>
    <property type="match status" value="1"/>
</dbReference>
<comment type="catalytic activity">
    <reaction evidence="7">
        <text>Couples ATP hydrolysis with the unwinding of duplex DNA by translocating in the 3'-5' direction.</text>
        <dbReference type="EC" id="5.6.2.4"/>
    </reaction>
</comment>
<evidence type="ECO:0000259" key="13">
    <source>
        <dbReference type="PROSITE" id="PS51198"/>
    </source>
</evidence>
<dbReference type="Pfam" id="PF08378">
    <property type="entry name" value="NERD"/>
    <property type="match status" value="1"/>
</dbReference>
<dbReference type="PROSITE" id="PS50965">
    <property type="entry name" value="NERD"/>
    <property type="match status" value="1"/>
</dbReference>
<evidence type="ECO:0000313" key="14">
    <source>
        <dbReference type="EMBL" id="MDT0266938.1"/>
    </source>
</evidence>
<evidence type="ECO:0000256" key="1">
    <source>
        <dbReference type="ARBA" id="ARBA00009922"/>
    </source>
</evidence>
<protein>
    <recommendedName>
        <fullName evidence="8">DNA 3'-5' helicase</fullName>
        <ecNumber evidence="8">5.6.2.4</ecNumber>
    </recommendedName>
</protein>
<organism evidence="14 15">
    <name type="scientific">Streptomyces chisholmiae</name>
    <dbReference type="NCBI Taxonomy" id="3075540"/>
    <lineage>
        <taxon>Bacteria</taxon>
        <taxon>Bacillati</taxon>
        <taxon>Actinomycetota</taxon>
        <taxon>Actinomycetes</taxon>
        <taxon>Kitasatosporales</taxon>
        <taxon>Streptomycetaceae</taxon>
        <taxon>Streptomyces</taxon>
    </lineage>
</organism>
<dbReference type="RefSeq" id="WP_311666991.1">
    <property type="nucleotide sequence ID" value="NZ_JAVREO010000006.1"/>
</dbReference>